<dbReference type="Pfam" id="PF16355">
    <property type="entry name" value="DUF4982"/>
    <property type="match status" value="1"/>
</dbReference>
<accession>A0ABV1RU27</accession>
<gene>
    <name evidence="10" type="ORF">ABS362_08435</name>
</gene>
<dbReference type="InterPro" id="IPR036156">
    <property type="entry name" value="Beta-gal/glucu_dom_sf"/>
</dbReference>
<dbReference type="RefSeq" id="WP_350411973.1">
    <property type="nucleotide sequence ID" value="NZ_JBEOKT010000006.1"/>
</dbReference>
<feature type="domain" description="Glycoside hydrolase family 2" evidence="9">
    <location>
        <begin position="719"/>
        <end position="802"/>
    </location>
</feature>
<evidence type="ECO:0000259" key="5">
    <source>
        <dbReference type="Pfam" id="PF00703"/>
    </source>
</evidence>
<dbReference type="PRINTS" id="PR00132">
    <property type="entry name" value="GLHYDRLASE2"/>
</dbReference>
<dbReference type="InterPro" id="IPR006103">
    <property type="entry name" value="Glyco_hydro_2_cat"/>
</dbReference>
<evidence type="ECO:0000313" key="10">
    <source>
        <dbReference type="EMBL" id="MER2997572.1"/>
    </source>
</evidence>
<dbReference type="InterPro" id="IPR008964">
    <property type="entry name" value="Invasin/intimin_cell_adhesion"/>
</dbReference>
<dbReference type="SUPFAM" id="SSF49785">
    <property type="entry name" value="Galactose-binding domain-like"/>
    <property type="match status" value="1"/>
</dbReference>
<dbReference type="Pfam" id="PF02836">
    <property type="entry name" value="Glyco_hydro_2_C"/>
    <property type="match status" value="1"/>
</dbReference>
<comment type="similarity">
    <text evidence="1">Belongs to the glycosyl hydrolase 2 family.</text>
</comment>
<dbReference type="PROSITE" id="PS51257">
    <property type="entry name" value="PROKAR_LIPOPROTEIN"/>
    <property type="match status" value="1"/>
</dbReference>
<sequence length="811" mass="91698">MHLKTIHYKLSQLATISFLLMLMVSACNTQSKIPASSEAATIATEVIFNDDWEFVRDEAIGEDTEITDIPLDESYLKQVSLPHTARLEPIEKAEQQWQGDAFYRKAFTIPASDKGKHIAVKFEAAMQVADVYLNGKHIFRHLGGYLPFYIDMSDNVKFGEENMLLVKLNNEDNPKVAPGKPLADLDFNYYSGLYRNVYLITKDKLHISDPIAADRVAGGGILLHYDTVSQKSATLTIQTDLKNDHVQNRTAQVRTIVTDRQGNKVAEIISNPKIVGAGAFETIKQTITIANPQLWSPESPYLYNLSVALVQDGKVIEEQKMRTGVRSFRFTAGAFYLNGEKLFLRGTNRHQEYPYVGYAMSDNARFRDAWKIKDAGFNFVRLSHYPQSPAFLDACDELGLLVMDAIPGWQFFGDEEFQKNALQDVRDMVRRDRNHPSVVLWESSLNESGMTKEFMKLAHEAVHEEFPFEDVYTCGWLDEAYDVFIPARQHGKAPDYWNKYSKQKPLFIAEYGDWEYYAQNAGFNQKQFADLKEEERTSRQLRGFGQKRLLQQALNYQEAHNSNLQGPAVGDANWLMFDYKRGYADDIESSGIMDIVRLPKFAFYFYQSQADSRTGSEFDKLMIFIANYWNDPELKTVRVYSNADEVELKLNGKTIARQKPDKDKYSTHLNHPPFTFEVLKYEPGTLTAIGYTNGKHAGEFTRRTPEKAAKLHMTVDKSGREVTAGVNDVVFVYAYIQDQHGTMVPDATNKVTFKAEGDAEIVATNKVNAEAGIAAILLKIGKKPGAIKITATADGLQPATITIDAKPKGQL</sequence>
<dbReference type="Proteomes" id="UP001476807">
    <property type="component" value="Unassembled WGS sequence"/>
</dbReference>
<feature type="signal peptide" evidence="4">
    <location>
        <begin position="1"/>
        <end position="26"/>
    </location>
</feature>
<feature type="chain" id="PRO_5047025734" evidence="4">
    <location>
        <begin position="27"/>
        <end position="811"/>
    </location>
</feature>
<dbReference type="InterPro" id="IPR006102">
    <property type="entry name" value="Ig-like_GH2"/>
</dbReference>
<dbReference type="Pfam" id="PF00703">
    <property type="entry name" value="Glyco_hydro_2"/>
    <property type="match status" value="1"/>
</dbReference>
<dbReference type="InterPro" id="IPR013783">
    <property type="entry name" value="Ig-like_fold"/>
</dbReference>
<dbReference type="Gene3D" id="3.20.20.80">
    <property type="entry name" value="Glycosidases"/>
    <property type="match status" value="1"/>
</dbReference>
<name>A0ABV1RU27_9BACT</name>
<dbReference type="SUPFAM" id="SSF49303">
    <property type="entry name" value="beta-Galactosidase/glucuronidase domain"/>
    <property type="match status" value="1"/>
</dbReference>
<evidence type="ECO:0000259" key="9">
    <source>
        <dbReference type="Pfam" id="PF18565"/>
    </source>
</evidence>
<dbReference type="EMBL" id="JBEOKT010000006">
    <property type="protein sequence ID" value="MER2997572.1"/>
    <property type="molecule type" value="Genomic_DNA"/>
</dbReference>
<dbReference type="InterPro" id="IPR006101">
    <property type="entry name" value="Glyco_hydro_2"/>
</dbReference>
<proteinExistence type="inferred from homology"/>
<feature type="domain" description="Glycoside hydrolase family 2 immunoglobulin-like beta-sandwich" evidence="5">
    <location>
        <begin position="227"/>
        <end position="326"/>
    </location>
</feature>
<evidence type="ECO:0000256" key="2">
    <source>
        <dbReference type="ARBA" id="ARBA00022801"/>
    </source>
</evidence>
<evidence type="ECO:0000256" key="3">
    <source>
        <dbReference type="ARBA" id="ARBA00023295"/>
    </source>
</evidence>
<dbReference type="Gene3D" id="2.60.40.10">
    <property type="entry name" value="Immunoglobulins"/>
    <property type="match status" value="3"/>
</dbReference>
<comment type="caution">
    <text evidence="10">The sequence shown here is derived from an EMBL/GenBank/DDBJ whole genome shotgun (WGS) entry which is preliminary data.</text>
</comment>
<reference evidence="10 11" key="1">
    <citation type="submission" date="2024-06" db="EMBL/GenBank/DDBJ databases">
        <title>Pontibacter populi HYL7-15.</title>
        <authorList>
            <person name="Kim M.K."/>
        </authorList>
    </citation>
    <scope>NUCLEOTIDE SEQUENCE [LARGE SCALE GENOMIC DNA]</scope>
    <source>
        <strain evidence="10 11">HYL7-15</strain>
    </source>
</reference>
<protein>
    <submittedName>
        <fullName evidence="10">Glycoside hydrolase family 2 TIM barrel-domain containing protein</fullName>
    </submittedName>
</protein>
<keyword evidence="3" id="KW-0326">Glycosidase</keyword>
<evidence type="ECO:0000256" key="4">
    <source>
        <dbReference type="SAM" id="SignalP"/>
    </source>
</evidence>
<dbReference type="PANTHER" id="PTHR42732">
    <property type="entry name" value="BETA-GALACTOSIDASE"/>
    <property type="match status" value="1"/>
</dbReference>
<organism evidence="10 11">
    <name type="scientific">Pontibacter populi</name>
    <dbReference type="NCBI Taxonomy" id="890055"/>
    <lineage>
        <taxon>Bacteria</taxon>
        <taxon>Pseudomonadati</taxon>
        <taxon>Bacteroidota</taxon>
        <taxon>Cytophagia</taxon>
        <taxon>Cytophagales</taxon>
        <taxon>Hymenobacteraceae</taxon>
        <taxon>Pontibacter</taxon>
    </lineage>
</organism>
<dbReference type="SUPFAM" id="SSF49373">
    <property type="entry name" value="Invasin/intimin cell-adhesion fragments"/>
    <property type="match status" value="1"/>
</dbReference>
<evidence type="ECO:0000256" key="1">
    <source>
        <dbReference type="ARBA" id="ARBA00007401"/>
    </source>
</evidence>
<dbReference type="SUPFAM" id="SSF51445">
    <property type="entry name" value="(Trans)glycosidases"/>
    <property type="match status" value="1"/>
</dbReference>
<dbReference type="InterPro" id="IPR051913">
    <property type="entry name" value="GH2_Domain-Containing"/>
</dbReference>
<evidence type="ECO:0000259" key="8">
    <source>
        <dbReference type="Pfam" id="PF16355"/>
    </source>
</evidence>
<dbReference type="PANTHER" id="PTHR42732:SF1">
    <property type="entry name" value="BETA-MANNOSIDASE"/>
    <property type="match status" value="1"/>
</dbReference>
<dbReference type="InterPro" id="IPR006104">
    <property type="entry name" value="Glyco_hydro_2_N"/>
</dbReference>
<dbReference type="InterPro" id="IPR008979">
    <property type="entry name" value="Galactose-bd-like_sf"/>
</dbReference>
<feature type="domain" description="DUF4982" evidence="8">
    <location>
        <begin position="635"/>
        <end position="696"/>
    </location>
</feature>
<evidence type="ECO:0000259" key="6">
    <source>
        <dbReference type="Pfam" id="PF02836"/>
    </source>
</evidence>
<evidence type="ECO:0000313" key="11">
    <source>
        <dbReference type="Proteomes" id="UP001476807"/>
    </source>
</evidence>
<dbReference type="InterPro" id="IPR040605">
    <property type="entry name" value="Glyco_hydro2_dom5"/>
</dbReference>
<dbReference type="GO" id="GO:0016787">
    <property type="term" value="F:hydrolase activity"/>
    <property type="evidence" value="ECO:0007669"/>
    <property type="project" value="UniProtKB-KW"/>
</dbReference>
<dbReference type="InterPro" id="IPR017853">
    <property type="entry name" value="GH"/>
</dbReference>
<feature type="domain" description="Glycoside hydrolase family 2 catalytic" evidence="6">
    <location>
        <begin position="331"/>
        <end position="512"/>
    </location>
</feature>
<dbReference type="InterPro" id="IPR032311">
    <property type="entry name" value="DUF4982"/>
</dbReference>
<keyword evidence="11" id="KW-1185">Reference proteome</keyword>
<dbReference type="Pfam" id="PF18565">
    <property type="entry name" value="Glyco_hydro2_C5"/>
    <property type="match status" value="1"/>
</dbReference>
<keyword evidence="4" id="KW-0732">Signal</keyword>
<keyword evidence="2 10" id="KW-0378">Hydrolase</keyword>
<dbReference type="Gene3D" id="2.60.120.260">
    <property type="entry name" value="Galactose-binding domain-like"/>
    <property type="match status" value="1"/>
</dbReference>
<evidence type="ECO:0000259" key="7">
    <source>
        <dbReference type="Pfam" id="PF02837"/>
    </source>
</evidence>
<feature type="domain" description="Glycosyl hydrolases family 2 sugar binding" evidence="7">
    <location>
        <begin position="96"/>
        <end position="202"/>
    </location>
</feature>
<dbReference type="Pfam" id="PF02837">
    <property type="entry name" value="Glyco_hydro_2_N"/>
    <property type="match status" value="1"/>
</dbReference>